<evidence type="ECO:0000259" key="4">
    <source>
        <dbReference type="PROSITE" id="PS51898"/>
    </source>
</evidence>
<protein>
    <submittedName>
        <fullName evidence="5">Integrase</fullName>
    </submittedName>
</protein>
<dbReference type="Gene3D" id="1.10.150.130">
    <property type="match status" value="1"/>
</dbReference>
<comment type="similarity">
    <text evidence="1">Belongs to the 'phage' integrase family.</text>
</comment>
<keyword evidence="2" id="KW-0238">DNA-binding</keyword>
<dbReference type="InterPro" id="IPR028259">
    <property type="entry name" value="AP2-like_int_N"/>
</dbReference>
<name>A0ABN4WLA6_9LACO</name>
<dbReference type="InterPro" id="IPR050090">
    <property type="entry name" value="Tyrosine_recombinase_XerCD"/>
</dbReference>
<dbReference type="CDD" id="cd01189">
    <property type="entry name" value="INT_ICEBs1_C_like"/>
    <property type="match status" value="1"/>
</dbReference>
<dbReference type="Pfam" id="PF00589">
    <property type="entry name" value="Phage_integrase"/>
    <property type="match status" value="1"/>
</dbReference>
<evidence type="ECO:0000313" key="6">
    <source>
        <dbReference type="Proteomes" id="UP000188147"/>
    </source>
</evidence>
<dbReference type="InterPro" id="IPR013762">
    <property type="entry name" value="Integrase-like_cat_sf"/>
</dbReference>
<keyword evidence="3" id="KW-0233">DNA recombination</keyword>
<accession>A0ABN4WLA6</accession>
<organism evidence="5 6">
    <name type="scientific">Leuconostoc garlicum</name>
    <dbReference type="NCBI Taxonomy" id="255248"/>
    <lineage>
        <taxon>Bacteria</taxon>
        <taxon>Bacillati</taxon>
        <taxon>Bacillota</taxon>
        <taxon>Bacilli</taxon>
        <taxon>Lactobacillales</taxon>
        <taxon>Lactobacillaceae</taxon>
        <taxon>Leuconostoc</taxon>
    </lineage>
</organism>
<dbReference type="Gene3D" id="1.10.443.10">
    <property type="entry name" value="Intergrase catalytic core"/>
    <property type="match status" value="1"/>
</dbReference>
<evidence type="ECO:0000256" key="1">
    <source>
        <dbReference type="ARBA" id="ARBA00008857"/>
    </source>
</evidence>
<evidence type="ECO:0000256" key="2">
    <source>
        <dbReference type="ARBA" id="ARBA00023125"/>
    </source>
</evidence>
<dbReference type="PANTHER" id="PTHR30349">
    <property type="entry name" value="PHAGE INTEGRASE-RELATED"/>
    <property type="match status" value="1"/>
</dbReference>
<dbReference type="InterPro" id="IPR002104">
    <property type="entry name" value="Integrase_catalytic"/>
</dbReference>
<feature type="domain" description="Tyr recombinase" evidence="4">
    <location>
        <begin position="163"/>
        <end position="347"/>
    </location>
</feature>
<dbReference type="PANTHER" id="PTHR30349:SF64">
    <property type="entry name" value="PROPHAGE INTEGRASE INTD-RELATED"/>
    <property type="match status" value="1"/>
</dbReference>
<dbReference type="RefSeq" id="WP_077282407.1">
    <property type="nucleotide sequence ID" value="NZ_CP016329.1"/>
</dbReference>
<dbReference type="Pfam" id="PF14657">
    <property type="entry name" value="Arm-DNA-bind_4"/>
    <property type="match status" value="1"/>
</dbReference>
<evidence type="ECO:0000313" key="5">
    <source>
        <dbReference type="EMBL" id="AQN79778.1"/>
    </source>
</evidence>
<dbReference type="Proteomes" id="UP000188147">
    <property type="component" value="Chromosome"/>
</dbReference>
<reference evidence="5 6" key="1">
    <citation type="submission" date="2016-06" db="EMBL/GenBank/DDBJ databases">
        <authorList>
            <person name="Kim H.J."/>
        </authorList>
    </citation>
    <scope>NUCLEOTIDE SEQUENCE [LARGE SCALE GENOMIC DNA]</scope>
    <source>
        <strain evidence="5 6">KFRI01</strain>
    </source>
</reference>
<evidence type="ECO:0000256" key="3">
    <source>
        <dbReference type="ARBA" id="ARBA00023172"/>
    </source>
</evidence>
<gene>
    <name evidence="5" type="ORF">A9176_05200</name>
</gene>
<proteinExistence type="inferred from homology"/>
<dbReference type="InterPro" id="IPR011010">
    <property type="entry name" value="DNA_brk_join_enz"/>
</dbReference>
<dbReference type="SUPFAM" id="SSF56349">
    <property type="entry name" value="DNA breaking-rejoining enzymes"/>
    <property type="match status" value="1"/>
</dbReference>
<dbReference type="PROSITE" id="PS51898">
    <property type="entry name" value="TYR_RECOMBINASE"/>
    <property type="match status" value="1"/>
</dbReference>
<dbReference type="InterPro" id="IPR010998">
    <property type="entry name" value="Integrase_recombinase_N"/>
</dbReference>
<keyword evidence="6" id="KW-1185">Reference proteome</keyword>
<dbReference type="EMBL" id="CP016329">
    <property type="protein sequence ID" value="AQN79778.1"/>
    <property type="molecule type" value="Genomic_DNA"/>
</dbReference>
<sequence>MASIYKRGKTWTANVFVIQDGKRKRKTKSGFSTKSEANKWATETEYKKQSHQLSTSNTLFIDEFKDWYNVFKEPQLETATKVWYRTTTNLLDREWSDKKINEVTSKDFQILLNNYGDNHVKSSVLKIKNIIRSFVIFALDDGMITKDFARNITTRSKIKSKDADLKFLETSEMKKLVDRIRYNDSVSCKMILTAIYSGLRFSEITGLTPADFDFSNNTINVNKSWQMQDQAFKDTKTETSNRIITMPDSYMDIAKKWALGDRFAFEGLNGKPISNNAVNKRLRYYLDMDNSTPITFHRLRHTHASYLLSQDIAIQYVSERLGHSDVNITLSVYAHLLDKKREKETAAAIKSLNDI</sequence>